<proteinExistence type="predicted"/>
<dbReference type="AlphaFoldDB" id="A0A212KBT5"/>
<sequence length="43" mass="5099">MKKFHGYPVICIYQETAPTLQEKMRAVLQSAVKEREPAWTYQK</sequence>
<protein>
    <submittedName>
        <fullName evidence="1">Uncharacterized protein</fullName>
    </submittedName>
</protein>
<gene>
    <name evidence="1" type="ORF">KL86CLO1_12590</name>
</gene>
<dbReference type="EMBL" id="FLUN01000001">
    <property type="protein sequence ID" value="SBW09151.1"/>
    <property type="molecule type" value="Genomic_DNA"/>
</dbReference>
<organism evidence="1">
    <name type="scientific">uncultured Eubacteriales bacterium</name>
    <dbReference type="NCBI Taxonomy" id="172733"/>
    <lineage>
        <taxon>Bacteria</taxon>
        <taxon>Bacillati</taxon>
        <taxon>Bacillota</taxon>
        <taxon>Clostridia</taxon>
        <taxon>Eubacteriales</taxon>
        <taxon>environmental samples</taxon>
    </lineage>
</organism>
<accession>A0A212KBT5</accession>
<reference evidence="1" key="1">
    <citation type="submission" date="2016-04" db="EMBL/GenBank/DDBJ databases">
        <authorList>
            <person name="Evans L.H."/>
            <person name="Alamgir A."/>
            <person name="Owens N."/>
            <person name="Weber N.D."/>
            <person name="Virtaneva K."/>
            <person name="Barbian K."/>
            <person name="Babar A."/>
            <person name="Rosenke K."/>
        </authorList>
    </citation>
    <scope>NUCLEOTIDE SEQUENCE</scope>
    <source>
        <strain evidence="1">86</strain>
    </source>
</reference>
<name>A0A212KBT5_9FIRM</name>
<evidence type="ECO:0000313" key="1">
    <source>
        <dbReference type="EMBL" id="SBW09151.1"/>
    </source>
</evidence>